<sequence>MGIADSAMSMTFSFPRRDKAWVVLMIFWQKDLVRRIARLFLFGRWPFGVIFFTVLIFTFVCSAFSHCVETPAWFGSNAFSCARHLLGEAYSALTSYNATPAGALRAARSKRLLAENMDWKMDRSREMKKITDCDMRSRNNTVCVQGRGGV</sequence>
<protein>
    <submittedName>
        <fullName evidence="2">Uncharacterized protein</fullName>
    </submittedName>
</protein>
<keyword evidence="1" id="KW-1133">Transmembrane helix</keyword>
<proteinExistence type="predicted"/>
<reference evidence="2 3" key="1">
    <citation type="submission" date="2024-02" db="EMBL/GenBank/DDBJ databases">
        <title>Chromosome-scale genome assembly of the rough periwinkle Littorina saxatilis.</title>
        <authorList>
            <person name="De Jode A."/>
            <person name="Faria R."/>
            <person name="Formenti G."/>
            <person name="Sims Y."/>
            <person name="Smith T.P."/>
            <person name="Tracey A."/>
            <person name="Wood J.M.D."/>
            <person name="Zagrodzka Z.B."/>
            <person name="Johannesson K."/>
            <person name="Butlin R.K."/>
            <person name="Leder E.H."/>
        </authorList>
    </citation>
    <scope>NUCLEOTIDE SEQUENCE [LARGE SCALE GENOMIC DNA]</scope>
    <source>
        <strain evidence="2">Snail1</strain>
        <tissue evidence="2">Muscle</tissue>
    </source>
</reference>
<dbReference type="AlphaFoldDB" id="A0AAN9BA77"/>
<keyword evidence="3" id="KW-1185">Reference proteome</keyword>
<feature type="transmembrane region" description="Helical" evidence="1">
    <location>
        <begin position="39"/>
        <end position="60"/>
    </location>
</feature>
<comment type="caution">
    <text evidence="2">The sequence shown here is derived from an EMBL/GenBank/DDBJ whole genome shotgun (WGS) entry which is preliminary data.</text>
</comment>
<keyword evidence="1" id="KW-0812">Transmembrane</keyword>
<accession>A0AAN9BA77</accession>
<dbReference type="EMBL" id="JBAMIC010000010">
    <property type="protein sequence ID" value="KAK7101578.1"/>
    <property type="molecule type" value="Genomic_DNA"/>
</dbReference>
<gene>
    <name evidence="2" type="ORF">V1264_019939</name>
</gene>
<organism evidence="2 3">
    <name type="scientific">Littorina saxatilis</name>
    <dbReference type="NCBI Taxonomy" id="31220"/>
    <lineage>
        <taxon>Eukaryota</taxon>
        <taxon>Metazoa</taxon>
        <taxon>Spiralia</taxon>
        <taxon>Lophotrochozoa</taxon>
        <taxon>Mollusca</taxon>
        <taxon>Gastropoda</taxon>
        <taxon>Caenogastropoda</taxon>
        <taxon>Littorinimorpha</taxon>
        <taxon>Littorinoidea</taxon>
        <taxon>Littorinidae</taxon>
        <taxon>Littorina</taxon>
    </lineage>
</organism>
<evidence type="ECO:0000313" key="3">
    <source>
        <dbReference type="Proteomes" id="UP001374579"/>
    </source>
</evidence>
<keyword evidence="1" id="KW-0472">Membrane</keyword>
<name>A0AAN9BA77_9CAEN</name>
<evidence type="ECO:0000256" key="1">
    <source>
        <dbReference type="SAM" id="Phobius"/>
    </source>
</evidence>
<dbReference type="Proteomes" id="UP001374579">
    <property type="component" value="Unassembled WGS sequence"/>
</dbReference>
<evidence type="ECO:0000313" key="2">
    <source>
        <dbReference type="EMBL" id="KAK7101578.1"/>
    </source>
</evidence>